<gene>
    <name evidence="2" type="ORF">VFH_I262040</name>
</gene>
<evidence type="ECO:0000313" key="3">
    <source>
        <dbReference type="Proteomes" id="UP001157006"/>
    </source>
</evidence>
<evidence type="ECO:0000313" key="2">
    <source>
        <dbReference type="EMBL" id="CAI8586613.1"/>
    </source>
</evidence>
<dbReference type="AlphaFoldDB" id="A0AAV0YMX1"/>
<feature type="region of interest" description="Disordered" evidence="1">
    <location>
        <begin position="18"/>
        <end position="38"/>
    </location>
</feature>
<accession>A0AAV0YMX1</accession>
<organism evidence="2 3">
    <name type="scientific">Vicia faba</name>
    <name type="common">Broad bean</name>
    <name type="synonym">Faba vulgaris</name>
    <dbReference type="NCBI Taxonomy" id="3906"/>
    <lineage>
        <taxon>Eukaryota</taxon>
        <taxon>Viridiplantae</taxon>
        <taxon>Streptophyta</taxon>
        <taxon>Embryophyta</taxon>
        <taxon>Tracheophyta</taxon>
        <taxon>Spermatophyta</taxon>
        <taxon>Magnoliopsida</taxon>
        <taxon>eudicotyledons</taxon>
        <taxon>Gunneridae</taxon>
        <taxon>Pentapetalae</taxon>
        <taxon>rosids</taxon>
        <taxon>fabids</taxon>
        <taxon>Fabales</taxon>
        <taxon>Fabaceae</taxon>
        <taxon>Papilionoideae</taxon>
        <taxon>50 kb inversion clade</taxon>
        <taxon>NPAAA clade</taxon>
        <taxon>Hologalegina</taxon>
        <taxon>IRL clade</taxon>
        <taxon>Fabeae</taxon>
        <taxon>Vicia</taxon>
    </lineage>
</organism>
<sequence>MVASLRFAISIGTTITSQSPASSLLHPSTHRPIPPSHSVLTSQTTSFTHIIFFQFPVRSHNHLHRKTLSNLHRYPLPYQSHDKYNQHCHHKPSTSHFLAHRITFVLQHRLLSSPGTAHPPSRFLLSGDKTPSFNFRTRSLCHCFGLKGLRLKTTAGRGNGRNHDAIAEALGMLAGVLGGNQQGAVIGAD</sequence>
<proteinExistence type="predicted"/>
<protein>
    <submittedName>
        <fullName evidence="2">Uncharacterized protein</fullName>
    </submittedName>
</protein>
<reference evidence="2 3" key="1">
    <citation type="submission" date="2023-01" db="EMBL/GenBank/DDBJ databases">
        <authorList>
            <person name="Kreplak J."/>
        </authorList>
    </citation>
    <scope>NUCLEOTIDE SEQUENCE [LARGE SCALE GENOMIC DNA]</scope>
</reference>
<dbReference type="Proteomes" id="UP001157006">
    <property type="component" value="Chromosome 1L"/>
</dbReference>
<dbReference type="EMBL" id="OX451736">
    <property type="protein sequence ID" value="CAI8586613.1"/>
    <property type="molecule type" value="Genomic_DNA"/>
</dbReference>
<evidence type="ECO:0000256" key="1">
    <source>
        <dbReference type="SAM" id="MobiDB-lite"/>
    </source>
</evidence>
<name>A0AAV0YMX1_VICFA</name>
<keyword evidence="3" id="KW-1185">Reference proteome</keyword>